<dbReference type="PANTHER" id="PTHR11668:SF496">
    <property type="entry name" value="SERINE_THREONINE-PROTEIN PHOSPHATASE"/>
    <property type="match status" value="1"/>
</dbReference>
<dbReference type="AlphaFoldDB" id="A0AAV6VFK6"/>
<dbReference type="CDD" id="cd00144">
    <property type="entry name" value="MPP_PPP_family"/>
    <property type="match status" value="1"/>
</dbReference>
<dbReference type="Pfam" id="PF00149">
    <property type="entry name" value="Metallophos"/>
    <property type="match status" value="1"/>
</dbReference>
<dbReference type="PANTHER" id="PTHR11668">
    <property type="entry name" value="SERINE/THREONINE PROTEIN PHOSPHATASE"/>
    <property type="match status" value="1"/>
</dbReference>
<dbReference type="GO" id="GO:0004722">
    <property type="term" value="F:protein serine/threonine phosphatase activity"/>
    <property type="evidence" value="ECO:0007669"/>
    <property type="project" value="TreeGrafter"/>
</dbReference>
<dbReference type="InterPro" id="IPR050341">
    <property type="entry name" value="PP1_catalytic_subunit"/>
</dbReference>
<reference evidence="2 3" key="1">
    <citation type="journal article" date="2022" name="Nat. Ecol. Evol.">
        <title>A masculinizing supergene underlies an exaggerated male reproductive morph in a spider.</title>
        <authorList>
            <person name="Hendrickx F."/>
            <person name="De Corte Z."/>
            <person name="Sonet G."/>
            <person name="Van Belleghem S.M."/>
            <person name="Kostlbacher S."/>
            <person name="Vangestel C."/>
        </authorList>
    </citation>
    <scope>NUCLEOTIDE SEQUENCE [LARGE SCALE GENOMIC DNA]</scope>
    <source>
        <strain evidence="2">W744_W776</strain>
    </source>
</reference>
<evidence type="ECO:0000313" key="3">
    <source>
        <dbReference type="Proteomes" id="UP000827092"/>
    </source>
</evidence>
<gene>
    <name evidence="2" type="ORF">JTE90_028428</name>
</gene>
<evidence type="ECO:0000259" key="1">
    <source>
        <dbReference type="SMART" id="SM00156"/>
    </source>
</evidence>
<name>A0AAV6VFK6_9ARAC</name>
<dbReference type="InterPro" id="IPR004843">
    <property type="entry name" value="Calcineurin-like_PHP"/>
</dbReference>
<sequence>MIDSIFCAHGGIPPPWFNGGLISVINDIPKPLPNPERDSPLAWELMWNDPINSESISTPLEETPEDKTGFLPNTKRGTAHVFTADALEHFLTSNGLSHVIRAHEVQQAGFKVQLNGKLLTVFSSSKYCGGSNEAACILADRLKLRMIRIDTS</sequence>
<dbReference type="GO" id="GO:0005737">
    <property type="term" value="C:cytoplasm"/>
    <property type="evidence" value="ECO:0007669"/>
    <property type="project" value="TreeGrafter"/>
</dbReference>
<organism evidence="2 3">
    <name type="scientific">Oedothorax gibbosus</name>
    <dbReference type="NCBI Taxonomy" id="931172"/>
    <lineage>
        <taxon>Eukaryota</taxon>
        <taxon>Metazoa</taxon>
        <taxon>Ecdysozoa</taxon>
        <taxon>Arthropoda</taxon>
        <taxon>Chelicerata</taxon>
        <taxon>Arachnida</taxon>
        <taxon>Araneae</taxon>
        <taxon>Araneomorphae</taxon>
        <taxon>Entelegynae</taxon>
        <taxon>Araneoidea</taxon>
        <taxon>Linyphiidae</taxon>
        <taxon>Erigoninae</taxon>
        <taxon>Oedothorax</taxon>
    </lineage>
</organism>
<accession>A0AAV6VFK6</accession>
<dbReference type="SUPFAM" id="SSF56300">
    <property type="entry name" value="Metallo-dependent phosphatases"/>
    <property type="match status" value="1"/>
</dbReference>
<dbReference type="InterPro" id="IPR006186">
    <property type="entry name" value="Ser/Thr-sp_prot-phosphatase"/>
</dbReference>
<keyword evidence="3" id="KW-1185">Reference proteome</keyword>
<dbReference type="EMBL" id="JAFNEN010000090">
    <property type="protein sequence ID" value="KAG8195277.1"/>
    <property type="molecule type" value="Genomic_DNA"/>
</dbReference>
<dbReference type="Gene3D" id="3.60.21.10">
    <property type="match status" value="1"/>
</dbReference>
<protein>
    <recommendedName>
        <fullName evidence="1">Serine/threonine specific protein phosphatases domain-containing protein</fullName>
    </recommendedName>
</protein>
<dbReference type="Proteomes" id="UP000827092">
    <property type="component" value="Unassembled WGS sequence"/>
</dbReference>
<feature type="domain" description="Serine/threonine specific protein phosphatases" evidence="1">
    <location>
        <begin position="2"/>
        <end position="152"/>
    </location>
</feature>
<evidence type="ECO:0000313" key="2">
    <source>
        <dbReference type="EMBL" id="KAG8195277.1"/>
    </source>
</evidence>
<dbReference type="InterPro" id="IPR029052">
    <property type="entry name" value="Metallo-depent_PP-like"/>
</dbReference>
<dbReference type="SMART" id="SM00156">
    <property type="entry name" value="PP2Ac"/>
    <property type="match status" value="1"/>
</dbReference>
<dbReference type="GO" id="GO:0005634">
    <property type="term" value="C:nucleus"/>
    <property type="evidence" value="ECO:0007669"/>
    <property type="project" value="TreeGrafter"/>
</dbReference>
<comment type="caution">
    <text evidence="2">The sequence shown here is derived from an EMBL/GenBank/DDBJ whole genome shotgun (WGS) entry which is preliminary data.</text>
</comment>
<proteinExistence type="predicted"/>